<feature type="compositionally biased region" description="Polar residues" evidence="13">
    <location>
        <begin position="12"/>
        <end position="28"/>
    </location>
</feature>
<dbReference type="AlphaFoldDB" id="R0HAA0"/>
<dbReference type="Pfam" id="PF00443">
    <property type="entry name" value="UCH"/>
    <property type="match status" value="1"/>
</dbReference>
<dbReference type="SUPFAM" id="SSF54001">
    <property type="entry name" value="Cysteine proteinases"/>
    <property type="match status" value="1"/>
</dbReference>
<dbReference type="OrthoDB" id="2020758at2759"/>
<dbReference type="InterPro" id="IPR028889">
    <property type="entry name" value="USP"/>
</dbReference>
<keyword evidence="8" id="KW-0378">Hydrolase</keyword>
<feature type="region of interest" description="Disordered" evidence="13">
    <location>
        <begin position="380"/>
        <end position="400"/>
    </location>
</feature>
<dbReference type="STRING" id="81985.R0HAA0"/>
<dbReference type="PANTHER" id="PTHR21646:SF39">
    <property type="entry name" value="UBIQUITIN CARBOXYL-TERMINAL HYDROLASE 16"/>
    <property type="match status" value="1"/>
</dbReference>
<dbReference type="GO" id="GO:0008270">
    <property type="term" value="F:zinc ion binding"/>
    <property type="evidence" value="ECO:0007669"/>
    <property type="project" value="UniProtKB-KW"/>
</dbReference>
<reference evidence="17" key="1">
    <citation type="journal article" date="2013" name="Nat. Genet.">
        <title>The Capsella rubella genome and the genomic consequences of rapid mating system evolution.</title>
        <authorList>
            <person name="Slotte T."/>
            <person name="Hazzouri K.M."/>
            <person name="Agren J.A."/>
            <person name="Koenig D."/>
            <person name="Maumus F."/>
            <person name="Guo Y.L."/>
            <person name="Steige K."/>
            <person name="Platts A.E."/>
            <person name="Escobar J.S."/>
            <person name="Newman L.K."/>
            <person name="Wang W."/>
            <person name="Mandakova T."/>
            <person name="Vello E."/>
            <person name="Smith L.M."/>
            <person name="Henz S.R."/>
            <person name="Steffen J."/>
            <person name="Takuno S."/>
            <person name="Brandvain Y."/>
            <person name="Coop G."/>
            <person name="Andolfatto P."/>
            <person name="Hu T.T."/>
            <person name="Blanchette M."/>
            <person name="Clark R.M."/>
            <person name="Quesneville H."/>
            <person name="Nordborg M."/>
            <person name="Gaut B.S."/>
            <person name="Lysak M.A."/>
            <person name="Jenkins J."/>
            <person name="Grimwood J."/>
            <person name="Chapman J."/>
            <person name="Prochnik S."/>
            <person name="Shu S."/>
            <person name="Rokhsar D."/>
            <person name="Schmutz J."/>
            <person name="Weigel D."/>
            <person name="Wright S.I."/>
        </authorList>
    </citation>
    <scope>NUCLEOTIDE SEQUENCE [LARGE SCALE GENOMIC DNA]</scope>
    <source>
        <strain evidence="17">cv. Monte Gargano</strain>
    </source>
</reference>
<protein>
    <recommendedName>
        <fullName evidence="3">ubiquitinyl hydrolase 1</fullName>
        <ecNumber evidence="3">3.4.19.12</ecNumber>
    </recommendedName>
</protein>
<dbReference type="Proteomes" id="UP000029121">
    <property type="component" value="Unassembled WGS sequence"/>
</dbReference>
<evidence type="ECO:0000256" key="3">
    <source>
        <dbReference type="ARBA" id="ARBA00012759"/>
    </source>
</evidence>
<dbReference type="GO" id="GO:0006508">
    <property type="term" value="P:proteolysis"/>
    <property type="evidence" value="ECO:0007669"/>
    <property type="project" value="UniProtKB-KW"/>
</dbReference>
<dbReference type="Pfam" id="PF02148">
    <property type="entry name" value="zf-UBP"/>
    <property type="match status" value="1"/>
</dbReference>
<evidence type="ECO:0000256" key="4">
    <source>
        <dbReference type="ARBA" id="ARBA00022670"/>
    </source>
</evidence>
<dbReference type="FunFam" id="3.30.40.10:FF:000900">
    <property type="entry name" value="Ubiquitinyl hydrolase 1"/>
    <property type="match status" value="1"/>
</dbReference>
<feature type="domain" description="UBP-type" evidence="15">
    <location>
        <begin position="46"/>
        <end position="181"/>
    </location>
</feature>
<dbReference type="SMART" id="SM00290">
    <property type="entry name" value="ZnF_UBP"/>
    <property type="match status" value="1"/>
</dbReference>
<evidence type="ECO:0000256" key="8">
    <source>
        <dbReference type="ARBA" id="ARBA00022801"/>
    </source>
</evidence>
<dbReference type="PROSITE" id="PS00973">
    <property type="entry name" value="USP_2"/>
    <property type="match status" value="1"/>
</dbReference>
<dbReference type="GO" id="GO:0004843">
    <property type="term" value="F:cysteine-type deubiquitinase activity"/>
    <property type="evidence" value="ECO:0007669"/>
    <property type="project" value="UniProtKB-EC"/>
</dbReference>
<accession>R0HAA0</accession>
<proteinExistence type="inferred from homology"/>
<feature type="region of interest" description="Disordered" evidence="13">
    <location>
        <begin position="1"/>
        <end position="28"/>
    </location>
</feature>
<evidence type="ECO:0000256" key="11">
    <source>
        <dbReference type="ARBA" id="ARBA00058678"/>
    </source>
</evidence>
<evidence type="ECO:0000256" key="7">
    <source>
        <dbReference type="ARBA" id="ARBA00022786"/>
    </source>
</evidence>
<keyword evidence="6 12" id="KW-0863">Zinc-finger</keyword>
<keyword evidence="9" id="KW-0788">Thiol protease</keyword>
<dbReference type="Gene3D" id="3.30.40.10">
    <property type="entry name" value="Zinc/RING finger domain, C3HC4 (zinc finger)"/>
    <property type="match status" value="1"/>
</dbReference>
<keyword evidence="5" id="KW-0479">Metal-binding</keyword>
<sequence length="1087" mass="120613">MGKRLKKGQKPPSVNQPATFSKNLTKQSEQSVEITEEVAVTMTEKRSCVHFDRFVHLDELLKTIKSSQHIKCGECKEGVHLKGDGKESINTWKNGFYSFYPMSTKKATWVCLECGYYVCGDVGLPTGSQSHVVQHTKLTRHRLVIQCENPQLRWCFPCQSLLPFEKEENGEKKDLLVEVVKLIRERSSSTSSASSETENSSSGSGSITGGIQEARYGYAVRGLLNLGNTCFFNSVMQNLLSLDQLREHFLKEDMSGGGPLVSSLKKLFAETKSEVGFFRSAINPRAFFVSVCSHAPQFRGYQQHDSHELLRHLLDGLSIEESSLRQKLDVSDSDESFTHQKPTLIDSVFGGEISSTVSCLECGHSSKVFEPFLDLSLPIPSKKSPPEKQQTLSQANKVPNNDVVSKDSEVVSAKPALYNNSTVSIFESPSAMALDDKQVSDIATDSDTEEHDRFWEDYSKSETSHNETDLVLLGDVSATAPSTEAKGVNQTLVGSTETLMHDSDGIAKPETVIDEEDARATQSTEDTYASGISSDIDKARVFGSPDSGKSSSSGILWDDEELPLMVSDSQILYMPYKDDISYDDNTVAEGIGGASSYVRSHHLQTDEPGISCNNETVPAGESGGSSSFWSCDHEPKIDYVDFSSFFDEPEIPEGPVFRLPYKTEVSEAGFVAVSSNDKTIKSCDGKGSLSFVSGDHERNIDYFDFSSFVEPEISEKPCFRPKSKSEVSKADFMAVSSNDKTFRTGKDEAFSSFMSCDNKQNRDYVDLIDDPMISERPAFRPLSKAEVYEVGFMAVSSDSDPVVIDDSDSPVSVDKCLAQFTKPEILSEDNAWHCENCSKNLKLQQLREKRETEEGLSNGWVNENGASLASAFDDFIDNPLIQSAPIIELLNCKEEKSAIFDGILGDSDAKQAPITSSVTETSILSGETISSQPANGYECENWEGKALDPEEVIVKSDATKRVLVNKAPPVLTIHLKRFSQDARGRLSKLSGHVDFKEFINLSQYMDTRWTEEDQPVYRLAGLVEHQGTMRGGHYVAYIRGGDKTRRESDIEEPNSSIWYHASDSWVRRVSFEEVLRSEAYILFYERI</sequence>
<evidence type="ECO:0000256" key="5">
    <source>
        <dbReference type="ARBA" id="ARBA00022723"/>
    </source>
</evidence>
<dbReference type="KEGG" id="crb:17887925"/>
<dbReference type="InterPro" id="IPR001394">
    <property type="entry name" value="Peptidase_C19_UCH"/>
</dbReference>
<evidence type="ECO:0000313" key="16">
    <source>
        <dbReference type="EMBL" id="EOA26334.1"/>
    </source>
</evidence>
<dbReference type="PROSITE" id="PS00972">
    <property type="entry name" value="USP_1"/>
    <property type="match status" value="1"/>
</dbReference>
<dbReference type="InterPro" id="IPR001607">
    <property type="entry name" value="Znf_UBP"/>
</dbReference>
<keyword evidence="7" id="KW-0833">Ubl conjugation pathway</keyword>
<comment type="function">
    <text evidence="11">Recognizes and hydrolyzes the peptide bond at the C-terminal Gly of ubiquitin. Involved in the processing of poly-ubiquitin precursors as well as that of ubiquitinated proteins. Is involved in resistance to the arginine analog canavanine (CAN).</text>
</comment>
<evidence type="ECO:0000313" key="17">
    <source>
        <dbReference type="Proteomes" id="UP000029121"/>
    </source>
</evidence>
<keyword evidence="4" id="KW-0645">Protease</keyword>
<evidence type="ECO:0000259" key="15">
    <source>
        <dbReference type="PROSITE" id="PS50271"/>
    </source>
</evidence>
<dbReference type="InterPro" id="IPR013083">
    <property type="entry name" value="Znf_RING/FYVE/PHD"/>
</dbReference>
<dbReference type="Gene3D" id="3.90.70.10">
    <property type="entry name" value="Cysteine proteinases"/>
    <property type="match status" value="3"/>
</dbReference>
<evidence type="ECO:0000256" key="9">
    <source>
        <dbReference type="ARBA" id="ARBA00022807"/>
    </source>
</evidence>
<dbReference type="eggNOG" id="KOG1873">
    <property type="taxonomic scope" value="Eukaryota"/>
</dbReference>
<comment type="similarity">
    <text evidence="2">Belongs to the peptidase C19 family.</text>
</comment>
<evidence type="ECO:0000256" key="1">
    <source>
        <dbReference type="ARBA" id="ARBA00000707"/>
    </source>
</evidence>
<keyword evidence="17" id="KW-1185">Reference proteome</keyword>
<evidence type="ECO:0000256" key="13">
    <source>
        <dbReference type="SAM" id="MobiDB-lite"/>
    </source>
</evidence>
<dbReference type="PANTHER" id="PTHR21646">
    <property type="entry name" value="UBIQUITIN CARBOXYL-TERMINAL HYDROLASE"/>
    <property type="match status" value="1"/>
</dbReference>
<dbReference type="EMBL" id="KB870808">
    <property type="protein sequence ID" value="EOA26334.1"/>
    <property type="molecule type" value="Genomic_DNA"/>
</dbReference>
<name>R0HAA0_9BRAS</name>
<dbReference type="GO" id="GO:0016579">
    <property type="term" value="P:protein deubiquitination"/>
    <property type="evidence" value="ECO:0007669"/>
    <property type="project" value="InterPro"/>
</dbReference>
<dbReference type="InterPro" id="IPR050185">
    <property type="entry name" value="Ub_carboxyl-term_hydrolase"/>
</dbReference>
<evidence type="ECO:0000256" key="6">
    <source>
        <dbReference type="ARBA" id="ARBA00022771"/>
    </source>
</evidence>
<dbReference type="InterPro" id="IPR018200">
    <property type="entry name" value="USP_CS"/>
</dbReference>
<organism evidence="16 17">
    <name type="scientific">Capsella rubella</name>
    <dbReference type="NCBI Taxonomy" id="81985"/>
    <lineage>
        <taxon>Eukaryota</taxon>
        <taxon>Viridiplantae</taxon>
        <taxon>Streptophyta</taxon>
        <taxon>Embryophyta</taxon>
        <taxon>Tracheophyta</taxon>
        <taxon>Spermatophyta</taxon>
        <taxon>Magnoliopsida</taxon>
        <taxon>eudicotyledons</taxon>
        <taxon>Gunneridae</taxon>
        <taxon>Pentapetalae</taxon>
        <taxon>rosids</taxon>
        <taxon>malvids</taxon>
        <taxon>Brassicales</taxon>
        <taxon>Brassicaceae</taxon>
        <taxon>Camelineae</taxon>
        <taxon>Capsella</taxon>
    </lineage>
</organism>
<gene>
    <name evidence="16" type="ORF">CARUB_v10025692mg</name>
</gene>
<evidence type="ECO:0000256" key="10">
    <source>
        <dbReference type="ARBA" id="ARBA00022833"/>
    </source>
</evidence>
<dbReference type="EC" id="3.4.19.12" evidence="3"/>
<dbReference type="PROSITE" id="PS50271">
    <property type="entry name" value="ZF_UBP"/>
    <property type="match status" value="1"/>
</dbReference>
<evidence type="ECO:0000256" key="2">
    <source>
        <dbReference type="ARBA" id="ARBA00009085"/>
    </source>
</evidence>
<evidence type="ECO:0000259" key="14">
    <source>
        <dbReference type="PROSITE" id="PS50235"/>
    </source>
</evidence>
<feature type="compositionally biased region" description="Polar residues" evidence="13">
    <location>
        <begin position="389"/>
        <end position="400"/>
    </location>
</feature>
<dbReference type="SUPFAM" id="SSF57850">
    <property type="entry name" value="RING/U-box"/>
    <property type="match status" value="1"/>
</dbReference>
<dbReference type="InterPro" id="IPR038765">
    <property type="entry name" value="Papain-like_cys_pep_sf"/>
</dbReference>
<comment type="catalytic activity">
    <reaction evidence="1">
        <text>Thiol-dependent hydrolysis of ester, thioester, amide, peptide and isopeptide bonds formed by the C-terminal Gly of ubiquitin (a 76-residue protein attached to proteins as an intracellular targeting signal).</text>
        <dbReference type="EC" id="3.4.19.12"/>
    </reaction>
</comment>
<keyword evidence="10" id="KW-0862">Zinc</keyword>
<dbReference type="PROSITE" id="PS50235">
    <property type="entry name" value="USP_3"/>
    <property type="match status" value="1"/>
</dbReference>
<evidence type="ECO:0000256" key="12">
    <source>
        <dbReference type="PROSITE-ProRule" id="PRU00502"/>
    </source>
</evidence>
<feature type="domain" description="USP" evidence="14">
    <location>
        <begin position="221"/>
        <end position="1087"/>
    </location>
</feature>